<evidence type="ECO:0000313" key="3">
    <source>
        <dbReference type="Proteomes" id="UP000490535"/>
    </source>
</evidence>
<organism evidence="2 3">
    <name type="scientific">Acinetobacter bereziniae</name>
    <name type="common">Acinetobacter genomosp. 10</name>
    <dbReference type="NCBI Taxonomy" id="106648"/>
    <lineage>
        <taxon>Bacteria</taxon>
        <taxon>Pseudomonadati</taxon>
        <taxon>Pseudomonadota</taxon>
        <taxon>Gammaproteobacteria</taxon>
        <taxon>Moraxellales</taxon>
        <taxon>Moraxellaceae</taxon>
        <taxon>Acinetobacter</taxon>
    </lineage>
</organism>
<gene>
    <name evidence="2" type="ORF">GAK29_03279</name>
</gene>
<evidence type="ECO:0000313" key="2">
    <source>
        <dbReference type="EMBL" id="KAF1022111.1"/>
    </source>
</evidence>
<reference evidence="3" key="1">
    <citation type="journal article" date="2020" name="MBio">
        <title>Horizontal gene transfer to a defensive symbiont with a reduced genome amongst a multipartite beetle microbiome.</title>
        <authorList>
            <person name="Waterworth S.C."/>
            <person name="Florez L.V."/>
            <person name="Rees E.R."/>
            <person name="Hertweck C."/>
            <person name="Kaltenpoth M."/>
            <person name="Kwan J.C."/>
        </authorList>
    </citation>
    <scope>NUCLEOTIDE SEQUENCE [LARGE SCALE GENOMIC DNA]</scope>
</reference>
<proteinExistence type="predicted"/>
<feature type="transmembrane region" description="Helical" evidence="1">
    <location>
        <begin position="52"/>
        <end position="70"/>
    </location>
</feature>
<keyword evidence="1" id="KW-0472">Membrane</keyword>
<dbReference type="Proteomes" id="UP000490535">
    <property type="component" value="Unassembled WGS sequence"/>
</dbReference>
<sequence length="98" mass="11131">MQQCPYCHSPHVQLLRRSQQSQPKTHLTFSSCSPMSLATVGMQLSKKFKINPLLGGLIGLVAGGMFLLYIQQQDNLITLHYQCEQCQEHFDIQHTESI</sequence>
<dbReference type="AlphaFoldDB" id="A0A833UPM6"/>
<comment type="caution">
    <text evidence="2">The sequence shown here is derived from an EMBL/GenBank/DDBJ whole genome shotgun (WGS) entry which is preliminary data.</text>
</comment>
<dbReference type="EMBL" id="WNDP01000098">
    <property type="protein sequence ID" value="KAF1022111.1"/>
    <property type="molecule type" value="Genomic_DNA"/>
</dbReference>
<protein>
    <submittedName>
        <fullName evidence="2">Uncharacterized protein</fullName>
    </submittedName>
</protein>
<evidence type="ECO:0000256" key="1">
    <source>
        <dbReference type="SAM" id="Phobius"/>
    </source>
</evidence>
<keyword evidence="1" id="KW-1133">Transmembrane helix</keyword>
<accession>A0A833UPM6</accession>
<keyword evidence="1" id="KW-0812">Transmembrane</keyword>
<name>A0A833UPM6_ACIBZ</name>